<evidence type="ECO:0000313" key="3">
    <source>
        <dbReference type="Proteomes" id="UP000475666"/>
    </source>
</evidence>
<evidence type="ECO:0008006" key="4">
    <source>
        <dbReference type="Google" id="ProtNLM"/>
    </source>
</evidence>
<accession>A0A6G3TTU7</accession>
<dbReference type="RefSeq" id="WP_164279802.1">
    <property type="nucleotide sequence ID" value="NZ_JAAGMQ010001289.1"/>
</dbReference>
<keyword evidence="1" id="KW-0812">Transmembrane</keyword>
<evidence type="ECO:0000256" key="1">
    <source>
        <dbReference type="SAM" id="Phobius"/>
    </source>
</evidence>
<dbReference type="Proteomes" id="UP000475666">
    <property type="component" value="Unassembled WGS sequence"/>
</dbReference>
<feature type="transmembrane region" description="Helical" evidence="1">
    <location>
        <begin position="59"/>
        <end position="76"/>
    </location>
</feature>
<name>A0A6G3TTU7_9ACTN</name>
<sequence length="150" mass="15620">MSSQSTAPPPRRGGAGRVVRGAVRVLAAAGLAVDAYLHAHLADRYDAIASSVVGQGTLFRLEAALAALAALLVLVWRRLPGDLFAALVAVGGLALLLVYRYVDVGELGPVPDMYEPVWYGQKEATAVAQAVAALATLSLLLLRPRGGRGH</sequence>
<keyword evidence="1" id="KW-1133">Transmembrane helix</keyword>
<proteinExistence type="predicted"/>
<feature type="transmembrane region" description="Helical" evidence="1">
    <location>
        <begin position="124"/>
        <end position="142"/>
    </location>
</feature>
<reference evidence="2 3" key="1">
    <citation type="submission" date="2020-01" db="EMBL/GenBank/DDBJ databases">
        <title>Insect and environment-associated Actinomycetes.</title>
        <authorList>
            <person name="Currrie C."/>
            <person name="Chevrette M."/>
            <person name="Carlson C."/>
            <person name="Stubbendieck R."/>
            <person name="Wendt-Pienkowski E."/>
        </authorList>
    </citation>
    <scope>NUCLEOTIDE SEQUENCE [LARGE SCALE GENOMIC DNA]</scope>
    <source>
        <strain evidence="2 3">SID7739</strain>
    </source>
</reference>
<gene>
    <name evidence="2" type="ORF">G3I66_43915</name>
</gene>
<organism evidence="2 3">
    <name type="scientific">Streptomyces rubrogriseus</name>
    <dbReference type="NCBI Taxonomy" id="194673"/>
    <lineage>
        <taxon>Bacteria</taxon>
        <taxon>Bacillati</taxon>
        <taxon>Actinomycetota</taxon>
        <taxon>Actinomycetes</taxon>
        <taxon>Kitasatosporales</taxon>
        <taxon>Streptomycetaceae</taxon>
        <taxon>Streptomyces</taxon>
        <taxon>Streptomyces violaceoruber group</taxon>
    </lineage>
</organism>
<feature type="transmembrane region" description="Helical" evidence="1">
    <location>
        <begin position="83"/>
        <end position="102"/>
    </location>
</feature>
<evidence type="ECO:0000313" key="2">
    <source>
        <dbReference type="EMBL" id="NEC40032.1"/>
    </source>
</evidence>
<dbReference type="EMBL" id="JAAGMQ010001289">
    <property type="protein sequence ID" value="NEC40032.1"/>
    <property type="molecule type" value="Genomic_DNA"/>
</dbReference>
<protein>
    <recommendedName>
        <fullName evidence="4">Integral membrane protein</fullName>
    </recommendedName>
</protein>
<dbReference type="AlphaFoldDB" id="A0A6G3TTU7"/>
<feature type="transmembrane region" description="Helical" evidence="1">
    <location>
        <begin position="21"/>
        <end position="39"/>
    </location>
</feature>
<comment type="caution">
    <text evidence="2">The sequence shown here is derived from an EMBL/GenBank/DDBJ whole genome shotgun (WGS) entry which is preliminary data.</text>
</comment>
<keyword evidence="1" id="KW-0472">Membrane</keyword>